<gene>
    <name evidence="1" type="ORF">KUTeg_013038</name>
</gene>
<dbReference type="EMBL" id="JARBDR010000657">
    <property type="protein sequence ID" value="KAJ8308164.1"/>
    <property type="molecule type" value="Genomic_DNA"/>
</dbReference>
<evidence type="ECO:0000313" key="2">
    <source>
        <dbReference type="Proteomes" id="UP001217089"/>
    </source>
</evidence>
<dbReference type="Proteomes" id="UP001217089">
    <property type="component" value="Unassembled WGS sequence"/>
</dbReference>
<proteinExistence type="predicted"/>
<evidence type="ECO:0000313" key="1">
    <source>
        <dbReference type="EMBL" id="KAJ8308164.1"/>
    </source>
</evidence>
<sequence length="98" mass="11152">MFYTLRLNKNLCEIPALKASSLYVRSAERQRTYDRVKLPPITNKKPTKLGFPATTNQQIGWIASKPDQQLEVYGRYGPKSRGQCGILKLLSWPQESAP</sequence>
<dbReference type="InterPro" id="IPR020339">
    <property type="entry name" value="C20orf85-like"/>
</dbReference>
<organism evidence="1 2">
    <name type="scientific">Tegillarca granosa</name>
    <name type="common">Malaysian cockle</name>
    <name type="synonym">Anadara granosa</name>
    <dbReference type="NCBI Taxonomy" id="220873"/>
    <lineage>
        <taxon>Eukaryota</taxon>
        <taxon>Metazoa</taxon>
        <taxon>Spiralia</taxon>
        <taxon>Lophotrochozoa</taxon>
        <taxon>Mollusca</taxon>
        <taxon>Bivalvia</taxon>
        <taxon>Autobranchia</taxon>
        <taxon>Pteriomorphia</taxon>
        <taxon>Arcoida</taxon>
        <taxon>Arcoidea</taxon>
        <taxon>Arcidae</taxon>
        <taxon>Tegillarca</taxon>
    </lineage>
</organism>
<accession>A0ABQ9ESI6</accession>
<dbReference type="Pfam" id="PF14945">
    <property type="entry name" value="LLC1"/>
    <property type="match status" value="1"/>
</dbReference>
<protein>
    <submittedName>
        <fullName evidence="1">Uncharacterized protein</fullName>
    </submittedName>
</protein>
<keyword evidence="2" id="KW-1185">Reference proteome</keyword>
<comment type="caution">
    <text evidence="1">The sequence shown here is derived from an EMBL/GenBank/DDBJ whole genome shotgun (WGS) entry which is preliminary data.</text>
</comment>
<reference evidence="1 2" key="1">
    <citation type="submission" date="2022-12" db="EMBL/GenBank/DDBJ databases">
        <title>Chromosome-level genome of Tegillarca granosa.</title>
        <authorList>
            <person name="Kim J."/>
        </authorList>
    </citation>
    <scope>NUCLEOTIDE SEQUENCE [LARGE SCALE GENOMIC DNA]</scope>
    <source>
        <strain evidence="1">Teg-2019</strain>
        <tissue evidence="1">Adductor muscle</tissue>
    </source>
</reference>
<name>A0ABQ9ESI6_TEGGR</name>